<feature type="transmembrane region" description="Helical" evidence="1">
    <location>
        <begin position="20"/>
        <end position="41"/>
    </location>
</feature>
<keyword evidence="1" id="KW-0812">Transmembrane</keyword>
<dbReference type="RefSeq" id="WP_271633053.1">
    <property type="nucleotide sequence ID" value="NZ_CP094970.1"/>
</dbReference>
<keyword evidence="1" id="KW-1133">Transmembrane helix</keyword>
<keyword evidence="1" id="KW-0472">Membrane</keyword>
<dbReference type="EMBL" id="CP094970">
    <property type="protein sequence ID" value="UYM04360.1"/>
    <property type="molecule type" value="Genomic_DNA"/>
</dbReference>
<proteinExistence type="predicted"/>
<reference evidence="2" key="1">
    <citation type="submission" date="2022-01" db="EMBL/GenBank/DDBJ databases">
        <title>Nocardioidaceae gen. sp. A5X3R13.</title>
        <authorList>
            <person name="Lopez Marin M.A."/>
            <person name="Uhlik O."/>
        </authorList>
    </citation>
    <scope>NUCLEOTIDE SEQUENCE</scope>
    <source>
        <strain evidence="2">A5X3R13</strain>
    </source>
</reference>
<dbReference type="KEGG" id="sgrg:L0C25_17730"/>
<evidence type="ECO:0000256" key="1">
    <source>
        <dbReference type="SAM" id="Phobius"/>
    </source>
</evidence>
<gene>
    <name evidence="2" type="ORF">L0C25_17730</name>
</gene>
<keyword evidence="3" id="KW-1185">Reference proteome</keyword>
<dbReference type="Proteomes" id="UP001164390">
    <property type="component" value="Chromosome"/>
</dbReference>
<evidence type="ECO:0000313" key="3">
    <source>
        <dbReference type="Proteomes" id="UP001164390"/>
    </source>
</evidence>
<dbReference type="AlphaFoldDB" id="A0AA46TFM7"/>
<evidence type="ECO:0000313" key="2">
    <source>
        <dbReference type="EMBL" id="UYM04360.1"/>
    </source>
</evidence>
<name>A0AA46TFM7_9ACTN</name>
<organism evidence="2 3">
    <name type="scientific">Solicola gregarius</name>
    <dbReference type="NCBI Taxonomy" id="2908642"/>
    <lineage>
        <taxon>Bacteria</taxon>
        <taxon>Bacillati</taxon>
        <taxon>Actinomycetota</taxon>
        <taxon>Actinomycetes</taxon>
        <taxon>Propionibacteriales</taxon>
        <taxon>Nocardioidaceae</taxon>
        <taxon>Solicola</taxon>
    </lineage>
</organism>
<accession>A0AA46TFM7</accession>
<sequence length="88" mass="9632">MASTQSRRSRTAGAFDIRLVIGALIGIYGIVLICLGLFNATDAELDRADGMNVNLWAGLGMLALSILMALWAWWRPIVIPPETTTDER</sequence>
<feature type="transmembrane region" description="Helical" evidence="1">
    <location>
        <begin position="53"/>
        <end position="74"/>
    </location>
</feature>
<protein>
    <submittedName>
        <fullName evidence="2">Uncharacterized protein</fullName>
    </submittedName>
</protein>